<sequence>MQWIDKIPLTALVIAALALGLAPLMPEPHLWQKLRMLANGTLSRPIDIFDLVMHASVPLLLAVRLIRMARSGNKPGPSA</sequence>
<dbReference type="EMBL" id="AP014879">
    <property type="protein sequence ID" value="BAV33128.1"/>
    <property type="molecule type" value="Genomic_DNA"/>
</dbReference>
<gene>
    <name evidence="2" type="ORF">SCL_0808</name>
</gene>
<keyword evidence="3" id="KW-1185">Reference proteome</keyword>
<keyword evidence="1" id="KW-0812">Transmembrane</keyword>
<dbReference type="OrthoDB" id="1467821at2"/>
<dbReference type="InParanoid" id="A0A1B4XEA8"/>
<keyword evidence="1" id="KW-1133">Transmembrane helix</keyword>
<evidence type="ECO:0000313" key="3">
    <source>
        <dbReference type="Proteomes" id="UP000243180"/>
    </source>
</evidence>
<dbReference type="KEGG" id="slim:SCL_0808"/>
<dbReference type="AlphaFoldDB" id="A0A1B4XEA8"/>
<reference evidence="2 3" key="1">
    <citation type="submission" date="2015-05" db="EMBL/GenBank/DDBJ databases">
        <title>Complete genome sequence of a sulfur-oxidizing gammaproteobacterium strain HA5.</title>
        <authorList>
            <person name="Miura A."/>
            <person name="Kojima H."/>
            <person name="Fukui M."/>
        </authorList>
    </citation>
    <scope>NUCLEOTIDE SEQUENCE [LARGE SCALE GENOMIC DNA]</scope>
    <source>
        <strain evidence="2 3">HA5</strain>
    </source>
</reference>
<accession>A0A1B4XEA8</accession>
<dbReference type="RefSeq" id="WP_096360017.1">
    <property type="nucleotide sequence ID" value="NZ_AP014879.1"/>
</dbReference>
<proteinExistence type="predicted"/>
<evidence type="ECO:0000256" key="1">
    <source>
        <dbReference type="SAM" id="Phobius"/>
    </source>
</evidence>
<evidence type="ECO:0000313" key="2">
    <source>
        <dbReference type="EMBL" id="BAV33128.1"/>
    </source>
</evidence>
<name>A0A1B4XEA8_9GAMM</name>
<organism evidence="2 3">
    <name type="scientific">Sulfuricaulis limicola</name>
    <dbReference type="NCBI Taxonomy" id="1620215"/>
    <lineage>
        <taxon>Bacteria</taxon>
        <taxon>Pseudomonadati</taxon>
        <taxon>Pseudomonadota</taxon>
        <taxon>Gammaproteobacteria</taxon>
        <taxon>Acidiferrobacterales</taxon>
        <taxon>Acidiferrobacteraceae</taxon>
        <taxon>Sulfuricaulis</taxon>
    </lineage>
</organism>
<feature type="transmembrane region" description="Helical" evidence="1">
    <location>
        <begin position="48"/>
        <end position="66"/>
    </location>
</feature>
<protein>
    <submittedName>
        <fullName evidence="2">RND transporter</fullName>
    </submittedName>
</protein>
<dbReference type="Proteomes" id="UP000243180">
    <property type="component" value="Chromosome"/>
</dbReference>
<keyword evidence="1" id="KW-0472">Membrane</keyword>